<evidence type="ECO:0008006" key="3">
    <source>
        <dbReference type="Google" id="ProtNLM"/>
    </source>
</evidence>
<dbReference type="AlphaFoldDB" id="X1SG41"/>
<comment type="caution">
    <text evidence="2">The sequence shown here is derived from an EMBL/GenBank/DDBJ whole genome shotgun (WGS) entry which is preliminary data.</text>
</comment>
<proteinExistence type="predicted"/>
<dbReference type="InterPro" id="IPR038545">
    <property type="entry name" value="Znf_DBF_sf"/>
</dbReference>
<organism evidence="2">
    <name type="scientific">marine sediment metagenome</name>
    <dbReference type="NCBI Taxonomy" id="412755"/>
    <lineage>
        <taxon>unclassified sequences</taxon>
        <taxon>metagenomes</taxon>
        <taxon>ecological metagenomes</taxon>
    </lineage>
</organism>
<name>X1SG41_9ZZZZ</name>
<protein>
    <recommendedName>
        <fullName evidence="3">U1-type domain-containing protein</fullName>
    </recommendedName>
</protein>
<dbReference type="EMBL" id="BARW01000610">
    <property type="protein sequence ID" value="GAI66749.1"/>
    <property type="molecule type" value="Genomic_DNA"/>
</dbReference>
<reference evidence="2" key="1">
    <citation type="journal article" date="2014" name="Front. Microbiol.">
        <title>High frequency of phylogenetically diverse reductive dehalogenase-homologous genes in deep subseafloor sedimentary metagenomes.</title>
        <authorList>
            <person name="Kawai M."/>
            <person name="Futagami T."/>
            <person name="Toyoda A."/>
            <person name="Takaki Y."/>
            <person name="Nishi S."/>
            <person name="Hori S."/>
            <person name="Arai W."/>
            <person name="Tsubouchi T."/>
            <person name="Morono Y."/>
            <person name="Uchiyama I."/>
            <person name="Ito T."/>
            <person name="Fujiyama A."/>
            <person name="Inagaki F."/>
            <person name="Takami H."/>
        </authorList>
    </citation>
    <scope>NUCLEOTIDE SEQUENCE</scope>
    <source>
        <strain evidence="2">Expedition CK06-06</strain>
    </source>
</reference>
<dbReference type="Gene3D" id="6.10.250.3410">
    <property type="entry name" value="DBF zinc finger"/>
    <property type="match status" value="1"/>
</dbReference>
<gene>
    <name evidence="2" type="ORF">S12H4_02473</name>
</gene>
<sequence>MKEGEVMIAVNSTAFCEICQHSVYDMDKHVRTDDHKRNARRANGGFSRKPRFPTGVARAATGAKY</sequence>
<evidence type="ECO:0000313" key="2">
    <source>
        <dbReference type="EMBL" id="GAI66749.1"/>
    </source>
</evidence>
<evidence type="ECO:0000256" key="1">
    <source>
        <dbReference type="SAM" id="MobiDB-lite"/>
    </source>
</evidence>
<feature type="region of interest" description="Disordered" evidence="1">
    <location>
        <begin position="34"/>
        <end position="65"/>
    </location>
</feature>
<accession>X1SG41</accession>